<dbReference type="GO" id="GO:0000166">
    <property type="term" value="F:nucleotide binding"/>
    <property type="evidence" value="ECO:0007669"/>
    <property type="project" value="UniProtKB-KW"/>
</dbReference>
<keyword evidence="10" id="KW-1185">Reference proteome</keyword>
<proteinExistence type="inferred from homology"/>
<evidence type="ECO:0000256" key="7">
    <source>
        <dbReference type="RuleBase" id="RU004417"/>
    </source>
</evidence>
<dbReference type="InterPro" id="IPR036291">
    <property type="entry name" value="NAD(P)-bd_dom_sf"/>
</dbReference>
<dbReference type="CDD" id="cd01075">
    <property type="entry name" value="NAD_bind_Leu_Phe_Val_DH"/>
    <property type="match status" value="1"/>
</dbReference>
<dbReference type="InterPro" id="IPR006097">
    <property type="entry name" value="Glu/Leu/Phe/Val/Trp_DH_dimer"/>
</dbReference>
<dbReference type="PANTHER" id="PTHR42722:SF1">
    <property type="entry name" value="VALINE DEHYDROGENASE"/>
    <property type="match status" value="1"/>
</dbReference>
<dbReference type="InterPro" id="IPR046346">
    <property type="entry name" value="Aminoacid_DH-like_N_sf"/>
</dbReference>
<dbReference type="EC" id="1.4.1.9" evidence="9"/>
<evidence type="ECO:0000313" key="9">
    <source>
        <dbReference type="EMBL" id="MBB6523690.1"/>
    </source>
</evidence>
<evidence type="ECO:0000256" key="5">
    <source>
        <dbReference type="PIRSR" id="PIRSR000188-1"/>
    </source>
</evidence>
<dbReference type="InterPro" id="IPR016211">
    <property type="entry name" value="Glu/Phe/Leu/Val/Trp_DH_bac/arc"/>
</dbReference>
<evidence type="ECO:0000256" key="3">
    <source>
        <dbReference type="ARBA" id="ARBA00023002"/>
    </source>
</evidence>
<dbReference type="InterPro" id="IPR006096">
    <property type="entry name" value="Glu/Leu/Phe/Val/Trp_DH_C"/>
</dbReference>
<sequence length="353" mass="37598">MSVFDHPDFDQHEQVAFFNHPASGLKAIVAIHNTNLGPALGGCRMWPYASFQHALTDVLRLSKGMTYKSAVAGLQLGGGKCVIIGDPRQDKSESMLLALGEYINGLSGAYITAEDSGTSVPDMEVISRSTNYVAGINPEGEHGGDPSPTTAYGTFVGLKAAVKHRFNQNDLNGLTVAIQGVGNVGFHLARHLKDAGAELVVSDIFAQNSERAAEQLGARVVAPTEIYGVDADVFAPCALGGSINQDTVQELKAKVIAGAANNQLAQPQVAETLLENGILYTPDYVLNAGGIIDIAYQREDKSREEMLAHVDTIGHTLEEIFIRAEEQGLPTNIVADQVAEQRFISQPAMKAAS</sequence>
<dbReference type="Gene3D" id="3.40.50.10860">
    <property type="entry name" value="Leucine Dehydrogenase, chain A, domain 1"/>
    <property type="match status" value="1"/>
</dbReference>
<dbReference type="PRINTS" id="PR00082">
    <property type="entry name" value="GLFDHDRGNASE"/>
</dbReference>
<dbReference type="InterPro" id="IPR033524">
    <property type="entry name" value="Glu/Leu/Phe/Val_DH_AS"/>
</dbReference>
<dbReference type="InterPro" id="IPR006095">
    <property type="entry name" value="Glu/Leu/Phe/Val/Trp_DH"/>
</dbReference>
<name>A0A7X0JY48_9GAMM</name>
<evidence type="ECO:0000313" key="10">
    <source>
        <dbReference type="Proteomes" id="UP000528457"/>
    </source>
</evidence>
<dbReference type="SUPFAM" id="SSF51735">
    <property type="entry name" value="NAD(P)-binding Rossmann-fold domains"/>
    <property type="match status" value="1"/>
</dbReference>
<reference evidence="9 10" key="1">
    <citation type="submission" date="2020-08" db="EMBL/GenBank/DDBJ databases">
        <title>Genomic Encyclopedia of Type Strains, Phase IV (KMG-IV): sequencing the most valuable type-strain genomes for metagenomic binning, comparative biology and taxonomic classification.</title>
        <authorList>
            <person name="Goeker M."/>
        </authorList>
    </citation>
    <scope>NUCLEOTIDE SEQUENCE [LARGE SCALE GENOMIC DNA]</scope>
    <source>
        <strain evidence="9 10">DSM 22368</strain>
    </source>
</reference>
<keyword evidence="6" id="KW-0547">Nucleotide-binding</keyword>
<dbReference type="Pfam" id="PF00208">
    <property type="entry name" value="ELFV_dehydrog"/>
    <property type="match status" value="2"/>
</dbReference>
<dbReference type="Pfam" id="PF02812">
    <property type="entry name" value="ELFV_dehydrog_N"/>
    <property type="match status" value="1"/>
</dbReference>
<evidence type="ECO:0000256" key="1">
    <source>
        <dbReference type="ARBA" id="ARBA00003868"/>
    </source>
</evidence>
<accession>A0A7X0JY48</accession>
<dbReference type="SUPFAM" id="SSF53223">
    <property type="entry name" value="Aminoacid dehydrogenase-like, N-terminal domain"/>
    <property type="match status" value="1"/>
</dbReference>
<comment type="function">
    <text evidence="1">Catalyzes the reversible oxidative deamination of glutamate to alpha-ketoglutarate and ammonia.</text>
</comment>
<comment type="similarity">
    <text evidence="2 7">Belongs to the Glu/Leu/Phe/Val dehydrogenases family.</text>
</comment>
<dbReference type="RefSeq" id="WP_166843305.1">
    <property type="nucleotide sequence ID" value="NZ_JAAONY010000004.1"/>
</dbReference>
<protein>
    <submittedName>
        <fullName evidence="9">Leucine dehydrogenase</fullName>
        <ecNumber evidence="9">1.4.1.9</ecNumber>
    </submittedName>
</protein>
<evidence type="ECO:0000259" key="8">
    <source>
        <dbReference type="SMART" id="SM00839"/>
    </source>
</evidence>
<evidence type="ECO:0000256" key="4">
    <source>
        <dbReference type="ARBA" id="ARBA00023027"/>
    </source>
</evidence>
<feature type="active site" description="Proton donor/acceptor" evidence="5">
    <location>
        <position position="80"/>
    </location>
</feature>
<dbReference type="GO" id="GO:0006520">
    <property type="term" value="P:amino acid metabolic process"/>
    <property type="evidence" value="ECO:0007669"/>
    <property type="project" value="InterPro"/>
</dbReference>
<dbReference type="GO" id="GO:0050049">
    <property type="term" value="F:L-leucine dehydrogenase activity"/>
    <property type="evidence" value="ECO:0007669"/>
    <property type="project" value="UniProtKB-EC"/>
</dbReference>
<dbReference type="FunFam" id="3.40.50.10860:FF:000010">
    <property type="entry name" value="Leucine dehydrogenase"/>
    <property type="match status" value="1"/>
</dbReference>
<keyword evidence="3 7" id="KW-0560">Oxidoreductase</keyword>
<dbReference type="SMART" id="SM00839">
    <property type="entry name" value="ELFV_dehydrog"/>
    <property type="match status" value="1"/>
</dbReference>
<gene>
    <name evidence="9" type="ORF">HNR48_004004</name>
</gene>
<dbReference type="EMBL" id="JACHHT010000004">
    <property type="protein sequence ID" value="MBB6523690.1"/>
    <property type="molecule type" value="Genomic_DNA"/>
</dbReference>
<dbReference type="AlphaFoldDB" id="A0A7X0JY48"/>
<organism evidence="9 10">
    <name type="scientific">Pseudoteredinibacter isoporae</name>
    <dbReference type="NCBI Taxonomy" id="570281"/>
    <lineage>
        <taxon>Bacteria</taxon>
        <taxon>Pseudomonadati</taxon>
        <taxon>Pseudomonadota</taxon>
        <taxon>Gammaproteobacteria</taxon>
        <taxon>Cellvibrionales</taxon>
        <taxon>Cellvibrionaceae</taxon>
        <taxon>Pseudoteredinibacter</taxon>
    </lineage>
</organism>
<dbReference type="PANTHER" id="PTHR42722">
    <property type="entry name" value="LEUCINE DEHYDROGENASE"/>
    <property type="match status" value="1"/>
</dbReference>
<feature type="domain" description="Glutamate/phenylalanine/leucine/valine/L-tryptophan dehydrogenase C-terminal" evidence="8">
    <location>
        <begin position="144"/>
        <end position="353"/>
    </location>
</feature>
<dbReference type="PIRSF" id="PIRSF000188">
    <property type="entry name" value="Phe_leu_dh"/>
    <property type="match status" value="1"/>
</dbReference>
<comment type="caution">
    <text evidence="9">The sequence shown here is derived from an EMBL/GenBank/DDBJ whole genome shotgun (WGS) entry which is preliminary data.</text>
</comment>
<evidence type="ECO:0000256" key="6">
    <source>
        <dbReference type="PIRSR" id="PIRSR000188-2"/>
    </source>
</evidence>
<dbReference type="InParanoid" id="A0A7X0JY48"/>
<dbReference type="Gene3D" id="3.40.50.720">
    <property type="entry name" value="NAD(P)-binding Rossmann-like Domain"/>
    <property type="match status" value="1"/>
</dbReference>
<dbReference type="Proteomes" id="UP000528457">
    <property type="component" value="Unassembled WGS sequence"/>
</dbReference>
<dbReference type="PROSITE" id="PS00074">
    <property type="entry name" value="GLFV_DEHYDROGENASE"/>
    <property type="match status" value="1"/>
</dbReference>
<evidence type="ECO:0000256" key="2">
    <source>
        <dbReference type="ARBA" id="ARBA00006382"/>
    </source>
</evidence>
<feature type="binding site" evidence="6">
    <location>
        <begin position="180"/>
        <end position="185"/>
    </location>
    <ligand>
        <name>NAD(+)</name>
        <dbReference type="ChEBI" id="CHEBI:57540"/>
    </ligand>
</feature>
<keyword evidence="4 6" id="KW-0520">NAD</keyword>